<name>A0ABR4HUK3_9EURO</name>
<feature type="region of interest" description="Disordered" evidence="1">
    <location>
        <begin position="92"/>
        <end position="119"/>
    </location>
</feature>
<sequence length="119" mass="13195">MNPSASDCKKALNNINVNRTYKDQSQFSVGDCYMIYATNGSGDKLVSGRRIYDTAKSIIDTCSGHKGSFGTGNCDACHVTVNYRVGRKVEALGEEGEIEHHDDSVEEVEEEEDDEEPRR</sequence>
<dbReference type="Proteomes" id="UP001610334">
    <property type="component" value="Unassembled WGS sequence"/>
</dbReference>
<gene>
    <name evidence="2" type="ORF">BJX63DRAFT_428824</name>
</gene>
<organism evidence="2 3">
    <name type="scientific">Aspergillus granulosus</name>
    <dbReference type="NCBI Taxonomy" id="176169"/>
    <lineage>
        <taxon>Eukaryota</taxon>
        <taxon>Fungi</taxon>
        <taxon>Dikarya</taxon>
        <taxon>Ascomycota</taxon>
        <taxon>Pezizomycotina</taxon>
        <taxon>Eurotiomycetes</taxon>
        <taxon>Eurotiomycetidae</taxon>
        <taxon>Eurotiales</taxon>
        <taxon>Aspergillaceae</taxon>
        <taxon>Aspergillus</taxon>
        <taxon>Aspergillus subgen. Nidulantes</taxon>
    </lineage>
</organism>
<comment type="caution">
    <text evidence="2">The sequence shown here is derived from an EMBL/GenBank/DDBJ whole genome shotgun (WGS) entry which is preliminary data.</text>
</comment>
<protein>
    <submittedName>
        <fullName evidence="2">Uncharacterized protein</fullName>
    </submittedName>
</protein>
<accession>A0ABR4HUK3</accession>
<evidence type="ECO:0000313" key="3">
    <source>
        <dbReference type="Proteomes" id="UP001610334"/>
    </source>
</evidence>
<keyword evidence="3" id="KW-1185">Reference proteome</keyword>
<evidence type="ECO:0000313" key="2">
    <source>
        <dbReference type="EMBL" id="KAL2819168.1"/>
    </source>
</evidence>
<feature type="compositionally biased region" description="Acidic residues" evidence="1">
    <location>
        <begin position="104"/>
        <end position="119"/>
    </location>
</feature>
<evidence type="ECO:0000256" key="1">
    <source>
        <dbReference type="SAM" id="MobiDB-lite"/>
    </source>
</evidence>
<reference evidence="2 3" key="1">
    <citation type="submission" date="2024-07" db="EMBL/GenBank/DDBJ databases">
        <title>Section-level genome sequencing and comparative genomics of Aspergillus sections Usti and Cavernicolus.</title>
        <authorList>
            <consortium name="Lawrence Berkeley National Laboratory"/>
            <person name="Nybo J.L."/>
            <person name="Vesth T.C."/>
            <person name="Theobald S."/>
            <person name="Frisvad J.C."/>
            <person name="Larsen T.O."/>
            <person name="Kjaerboelling I."/>
            <person name="Rothschild-Mancinelli K."/>
            <person name="Lyhne E.K."/>
            <person name="Kogle M.E."/>
            <person name="Barry K."/>
            <person name="Clum A."/>
            <person name="Na H."/>
            <person name="Ledsgaard L."/>
            <person name="Lin J."/>
            <person name="Lipzen A."/>
            <person name="Kuo A."/>
            <person name="Riley R."/>
            <person name="Mondo S."/>
            <person name="Labutti K."/>
            <person name="Haridas S."/>
            <person name="Pangalinan J."/>
            <person name="Salamov A.A."/>
            <person name="Simmons B.A."/>
            <person name="Magnuson J.K."/>
            <person name="Chen J."/>
            <person name="Drula E."/>
            <person name="Henrissat B."/>
            <person name="Wiebenga A."/>
            <person name="Lubbers R.J."/>
            <person name="Gomes A.C."/>
            <person name="Makela M.R."/>
            <person name="Stajich J."/>
            <person name="Grigoriev I.V."/>
            <person name="Mortensen U.H."/>
            <person name="De Vries R.P."/>
            <person name="Baker S.E."/>
            <person name="Andersen M.R."/>
        </authorList>
    </citation>
    <scope>NUCLEOTIDE SEQUENCE [LARGE SCALE GENOMIC DNA]</scope>
    <source>
        <strain evidence="2 3">CBS 588.65</strain>
    </source>
</reference>
<proteinExistence type="predicted"/>
<dbReference type="EMBL" id="JBFXLT010000011">
    <property type="protein sequence ID" value="KAL2819168.1"/>
    <property type="molecule type" value="Genomic_DNA"/>
</dbReference>